<reference evidence="2 3" key="1">
    <citation type="submission" date="2020-07" db="EMBL/GenBank/DDBJ databases">
        <title>Vallitalea guaymasensis genome.</title>
        <authorList>
            <person name="Postec A."/>
        </authorList>
    </citation>
    <scope>NUCLEOTIDE SEQUENCE [LARGE SCALE GENOMIC DNA]</scope>
    <source>
        <strain evidence="2 3">Ra1766G1</strain>
    </source>
</reference>
<gene>
    <name evidence="2" type="ORF">HYG85_13060</name>
</gene>
<accession>A0A8J8SCU5</accession>
<evidence type="ECO:0000256" key="1">
    <source>
        <dbReference type="SAM" id="SignalP"/>
    </source>
</evidence>
<dbReference type="RefSeq" id="WP_212690040.1">
    <property type="nucleotide sequence ID" value="NZ_CP058561.1"/>
</dbReference>
<organism evidence="2 3">
    <name type="scientific">Vallitalea guaymasensis</name>
    <dbReference type="NCBI Taxonomy" id="1185412"/>
    <lineage>
        <taxon>Bacteria</taxon>
        <taxon>Bacillati</taxon>
        <taxon>Bacillota</taxon>
        <taxon>Clostridia</taxon>
        <taxon>Lachnospirales</taxon>
        <taxon>Vallitaleaceae</taxon>
        <taxon>Vallitalea</taxon>
    </lineage>
</organism>
<dbReference type="Proteomes" id="UP000677305">
    <property type="component" value="Chromosome"/>
</dbReference>
<dbReference type="AlphaFoldDB" id="A0A8J8SCU5"/>
<evidence type="ECO:0000313" key="3">
    <source>
        <dbReference type="Proteomes" id="UP000677305"/>
    </source>
</evidence>
<evidence type="ECO:0000313" key="2">
    <source>
        <dbReference type="EMBL" id="QUH29785.1"/>
    </source>
</evidence>
<feature type="signal peptide" evidence="1">
    <location>
        <begin position="1"/>
        <end position="23"/>
    </location>
</feature>
<protein>
    <submittedName>
        <fullName evidence="2">Uncharacterized protein</fullName>
    </submittedName>
</protein>
<keyword evidence="3" id="KW-1185">Reference proteome</keyword>
<dbReference type="KEGG" id="vgu:HYG85_13060"/>
<name>A0A8J8SCU5_9FIRM</name>
<feature type="chain" id="PRO_5035260034" evidence="1">
    <location>
        <begin position="24"/>
        <end position="152"/>
    </location>
</feature>
<keyword evidence="1" id="KW-0732">Signal</keyword>
<proteinExistence type="predicted"/>
<dbReference type="EMBL" id="CP058561">
    <property type="protein sequence ID" value="QUH29785.1"/>
    <property type="molecule type" value="Genomic_DNA"/>
</dbReference>
<sequence>MRKIKLLLLTVLLTSVLSMGVNAQENQIKVKDIRVGHTFLRSMAKPKDDPLAYISDFITDSESCISISSSTSSTMTCDSLKLEINVQEKKDGSWDTVKTFTYTEYNTCMISKIPCYHEINVGSEYRLKTYHYATVDGTNYLDVNTTASITIK</sequence>